<organism evidence="2 3">
    <name type="scientific">Aetokthonos hydrillicola Thurmond2011</name>
    <dbReference type="NCBI Taxonomy" id="2712845"/>
    <lineage>
        <taxon>Bacteria</taxon>
        <taxon>Bacillati</taxon>
        <taxon>Cyanobacteriota</taxon>
        <taxon>Cyanophyceae</taxon>
        <taxon>Nostocales</taxon>
        <taxon>Hapalosiphonaceae</taxon>
        <taxon>Aetokthonos</taxon>
    </lineage>
</organism>
<dbReference type="RefSeq" id="WP_310833733.1">
    <property type="nucleotide sequence ID" value="NZ_JAALHA020000003.1"/>
</dbReference>
<evidence type="ECO:0000313" key="3">
    <source>
        <dbReference type="Proteomes" id="UP000667802"/>
    </source>
</evidence>
<dbReference type="EMBL" id="JAALHA020000003">
    <property type="protein sequence ID" value="MDR9894760.1"/>
    <property type="molecule type" value="Genomic_DNA"/>
</dbReference>
<evidence type="ECO:0000313" key="2">
    <source>
        <dbReference type="EMBL" id="MDR9894760.1"/>
    </source>
</evidence>
<feature type="region of interest" description="Disordered" evidence="1">
    <location>
        <begin position="39"/>
        <end position="59"/>
    </location>
</feature>
<dbReference type="Proteomes" id="UP000667802">
    <property type="component" value="Unassembled WGS sequence"/>
</dbReference>
<feature type="compositionally biased region" description="Polar residues" evidence="1">
    <location>
        <begin position="45"/>
        <end position="59"/>
    </location>
</feature>
<comment type="caution">
    <text evidence="2">The sequence shown here is derived from an EMBL/GenBank/DDBJ whole genome shotgun (WGS) entry which is preliminary data.</text>
</comment>
<proteinExistence type="predicted"/>
<reference evidence="3" key="1">
    <citation type="journal article" date="2021" name="Science">
        <title>Hunting the eagle killer: A cyanobacterial neurotoxin causes vacuolar myelinopathy.</title>
        <authorList>
            <person name="Breinlinger S."/>
            <person name="Phillips T.J."/>
            <person name="Haram B.N."/>
            <person name="Mares J."/>
            <person name="Martinez Yerena J.A."/>
            <person name="Hrouzek P."/>
            <person name="Sobotka R."/>
            <person name="Henderson W.M."/>
            <person name="Schmieder P."/>
            <person name="Williams S.M."/>
            <person name="Lauderdale J.D."/>
            <person name="Wilde H.D."/>
            <person name="Gerrin W."/>
            <person name="Kust A."/>
            <person name="Washington J.W."/>
            <person name="Wagner C."/>
            <person name="Geier B."/>
            <person name="Liebeke M."/>
            <person name="Enke H."/>
            <person name="Niedermeyer T.H.J."/>
            <person name="Wilde S.B."/>
        </authorList>
    </citation>
    <scope>NUCLEOTIDE SEQUENCE [LARGE SCALE GENOMIC DNA]</scope>
    <source>
        <strain evidence="3">Thurmond2011</strain>
    </source>
</reference>
<keyword evidence="3" id="KW-1185">Reference proteome</keyword>
<sequence length="604" mass="64044">MTDFLTTLAARTLGLTSVLQPVIASMFAPGQMIASDDATTPAAMANSQSEQLAQQGDTEGIRQTQLPDLSHSPLVAQGNHAAAISRLPYSYMNAFTRELSQPVDNTSQEIVSQERQALVKTIIIENSASTNQSSASVINSQSPVQLTTTSVTNPVATLPNQINPPLQTDSQTGQTQAAILSTSEIIQTKINTATPGLPAHEITPTPVKPSLNQVVYTSENEPSSQVNSVTTATPGLPAHEITPTPVKPSLNQVVYTSENEPSSQVNSVTTATPGLPAHEITPIPVKPSLNQVVYTSENEPSSQVNSVTTATPGLPAHEITPIPVKPSLNQVVYTSENEPSSQVNSVTTATLGLPAHEITPTPVKPSLNQVVYTSENEPSSQVNSVTTATLGLPAHEITPIPVKPSLNQVVYTSENEPSSQVNNITTATLGLPAHEITPTPVKPSLNQVVYTSENELSSQVNNVTTATLGLPAHEITPTPVEPKIQPMNTSITKLVITGNIQPHIDSAISRPLNPQFPIPTVKPVAAVTQSSMYSYVDNPGKRFKDSANNESTTVVTTPTINVTIGRIEVRATKPPTTPPPTKTTQKNQSLSLQDYLKQRQGGNS</sequence>
<name>A0AAP5I4Z0_9CYAN</name>
<feature type="region of interest" description="Disordered" evidence="1">
    <location>
        <begin position="568"/>
        <end position="604"/>
    </location>
</feature>
<gene>
    <name evidence="2" type="ORF">G7B40_009285</name>
</gene>
<accession>A0AAP5I4Z0</accession>
<dbReference type="AlphaFoldDB" id="A0AAP5I4Z0"/>
<evidence type="ECO:0000256" key="1">
    <source>
        <dbReference type="SAM" id="MobiDB-lite"/>
    </source>
</evidence>
<protein>
    <submittedName>
        <fullName evidence="2">Uncharacterized protein</fullName>
    </submittedName>
</protein>